<keyword evidence="1" id="KW-0812">Transmembrane</keyword>
<feature type="transmembrane region" description="Helical" evidence="1">
    <location>
        <begin position="39"/>
        <end position="60"/>
    </location>
</feature>
<evidence type="ECO:0000313" key="2">
    <source>
        <dbReference type="EMBL" id="MCO6408287.1"/>
    </source>
</evidence>
<dbReference type="RefSeq" id="WP_152008790.1">
    <property type="nucleotide sequence ID" value="NZ_JAAAML010000001.1"/>
</dbReference>
<name>A0ABT1CQ05_9HYPH</name>
<keyword evidence="1" id="KW-0472">Membrane</keyword>
<protein>
    <recommendedName>
        <fullName evidence="4">CTP synthetase</fullName>
    </recommendedName>
</protein>
<keyword evidence="3" id="KW-1185">Reference proteome</keyword>
<organism evidence="2 3">
    <name type="scientific">Hoeflea alexandrii</name>
    <dbReference type="NCBI Taxonomy" id="288436"/>
    <lineage>
        <taxon>Bacteria</taxon>
        <taxon>Pseudomonadati</taxon>
        <taxon>Pseudomonadota</taxon>
        <taxon>Alphaproteobacteria</taxon>
        <taxon>Hyphomicrobiales</taxon>
        <taxon>Rhizobiaceae</taxon>
        <taxon>Hoeflea</taxon>
    </lineage>
</organism>
<proteinExistence type="predicted"/>
<dbReference type="EMBL" id="JAAAML010000001">
    <property type="protein sequence ID" value="MCO6408287.1"/>
    <property type="molecule type" value="Genomic_DNA"/>
</dbReference>
<dbReference type="Proteomes" id="UP001320715">
    <property type="component" value="Unassembled WGS sequence"/>
</dbReference>
<feature type="transmembrane region" description="Helical" evidence="1">
    <location>
        <begin position="12"/>
        <end position="33"/>
    </location>
</feature>
<reference evidence="2 3" key="1">
    <citation type="submission" date="2020-01" db="EMBL/GenBank/DDBJ databases">
        <title>Genomes of bacteria type strains.</title>
        <authorList>
            <person name="Chen J."/>
            <person name="Zhu S."/>
            <person name="Yang J."/>
        </authorList>
    </citation>
    <scope>NUCLEOTIDE SEQUENCE [LARGE SCALE GENOMIC DNA]</scope>
    <source>
        <strain evidence="2 3">DSM 16655</strain>
    </source>
</reference>
<evidence type="ECO:0000256" key="1">
    <source>
        <dbReference type="SAM" id="Phobius"/>
    </source>
</evidence>
<evidence type="ECO:0008006" key="4">
    <source>
        <dbReference type="Google" id="ProtNLM"/>
    </source>
</evidence>
<accession>A0ABT1CQ05</accession>
<sequence length="76" mass="8038">MRTRTFIAGMIALPLNAVLFGAGAITVLSIPALSQNAVYLLPAVIIAGFILTAPLAWMLAPRLRARKLYADQGTNG</sequence>
<keyword evidence="1" id="KW-1133">Transmembrane helix</keyword>
<comment type="caution">
    <text evidence="2">The sequence shown here is derived from an EMBL/GenBank/DDBJ whole genome shotgun (WGS) entry which is preliminary data.</text>
</comment>
<gene>
    <name evidence="2" type="ORF">GTW23_08895</name>
</gene>
<evidence type="ECO:0000313" key="3">
    <source>
        <dbReference type="Proteomes" id="UP001320715"/>
    </source>
</evidence>